<dbReference type="SUPFAM" id="SSF53822">
    <property type="entry name" value="Periplasmic binding protein-like I"/>
    <property type="match status" value="1"/>
</dbReference>
<comment type="caution">
    <text evidence="6">The sequence shown here is derived from an EMBL/GenBank/DDBJ whole genome shotgun (WGS) entry which is preliminary data.</text>
</comment>
<dbReference type="Proteomes" id="UP000471152">
    <property type="component" value="Unassembled WGS sequence"/>
</dbReference>
<evidence type="ECO:0000256" key="1">
    <source>
        <dbReference type="ARBA" id="ARBA00004196"/>
    </source>
</evidence>
<gene>
    <name evidence="6" type="ORF">G3R41_04745</name>
    <name evidence="5" type="ORF">GCU67_04745</name>
</gene>
<evidence type="ECO:0000313" key="8">
    <source>
        <dbReference type="Proteomes" id="UP000471152"/>
    </source>
</evidence>
<dbReference type="InterPro" id="IPR028082">
    <property type="entry name" value="Peripla_BP_I"/>
</dbReference>
<evidence type="ECO:0000313" key="6">
    <source>
        <dbReference type="EMBL" id="NEN50250.1"/>
    </source>
</evidence>
<comment type="similarity">
    <text evidence="2">Belongs to the bacterial solute-binding protein 2 family.</text>
</comment>
<reference evidence="6 8" key="2">
    <citation type="submission" date="2020-02" db="EMBL/GenBank/DDBJ databases">
        <title>The WGS of Modestobacter muralis DSM 100205.</title>
        <authorList>
            <person name="Jiang Z."/>
        </authorList>
    </citation>
    <scope>NUCLEOTIDE SEQUENCE [LARGE SCALE GENOMIC DNA]</scope>
    <source>
        <strain evidence="6 8">DSM 100205</strain>
    </source>
</reference>
<evidence type="ECO:0000256" key="3">
    <source>
        <dbReference type="ARBA" id="ARBA00022729"/>
    </source>
</evidence>
<name>A0A6P0H395_9ACTN</name>
<evidence type="ECO:0000256" key="2">
    <source>
        <dbReference type="ARBA" id="ARBA00007639"/>
    </source>
</evidence>
<organism evidence="6 8">
    <name type="scientific">Modestobacter muralis</name>
    <dbReference type="NCBI Taxonomy" id="1608614"/>
    <lineage>
        <taxon>Bacteria</taxon>
        <taxon>Bacillati</taxon>
        <taxon>Actinomycetota</taxon>
        <taxon>Actinomycetes</taxon>
        <taxon>Geodermatophilales</taxon>
        <taxon>Geodermatophilaceae</taxon>
        <taxon>Modestobacter</taxon>
    </lineage>
</organism>
<accession>A0A6P0H395</accession>
<dbReference type="Gene3D" id="3.40.50.2300">
    <property type="match status" value="2"/>
</dbReference>
<keyword evidence="3" id="KW-0732">Signal</keyword>
<dbReference type="PANTHER" id="PTHR46847:SF1">
    <property type="entry name" value="D-ALLOSE-BINDING PERIPLASMIC PROTEIN-RELATED"/>
    <property type="match status" value="1"/>
</dbReference>
<dbReference type="GO" id="GO:0030313">
    <property type="term" value="C:cell envelope"/>
    <property type="evidence" value="ECO:0007669"/>
    <property type="project" value="UniProtKB-SubCell"/>
</dbReference>
<keyword evidence="7" id="KW-1185">Reference proteome</keyword>
<reference evidence="5 7" key="1">
    <citation type="submission" date="2020-01" db="EMBL/GenBank/DDBJ databases">
        <title>the WGS Modestobacter muralis CPCC 204518.</title>
        <authorList>
            <person name="Jiang Z."/>
        </authorList>
    </citation>
    <scope>NUCLEOTIDE SEQUENCE [LARGE SCALE GENOMIC DNA]</scope>
    <source>
        <strain evidence="5 7">DSM 100205</strain>
    </source>
</reference>
<dbReference type="Proteomes" id="UP000468828">
    <property type="component" value="Unassembled WGS sequence"/>
</dbReference>
<evidence type="ECO:0000313" key="7">
    <source>
        <dbReference type="Proteomes" id="UP000468828"/>
    </source>
</evidence>
<dbReference type="InterPro" id="IPR025997">
    <property type="entry name" value="SBP_2_dom"/>
</dbReference>
<sequence length="322" mass="32717">MAAVLAASALVLAACGGSDSGGSGEAAGGDEKLSVVYVPGLTGNPFYSTVGCGGRDRAAELGIDFSVQGSPTFDVAAQTSVVNAIVANAPDAIMISVTDATAMAVPLTEAKDAGVDIITIDGDLEDTSIGSANIQSDNLEGGRLAAENLAELIGGQGEVLAINQTPGNPIGELREQGFAEGLKAFPGITYLGVQYDENATATAASIASGAASSNPNLKGIYTMATNSTEGAITGVREAGRTGDVKVIGYDTSEPIIQALEDGTVDGVIVQYPYREGALGVDAAVALSKDEQVERNQTVPFVFATPENVATPEVQEYLYKVDC</sequence>
<comment type="subcellular location">
    <subcellularLocation>
        <location evidence="1">Cell envelope</location>
    </subcellularLocation>
</comment>
<feature type="domain" description="Periplasmic binding protein" evidence="4">
    <location>
        <begin position="36"/>
        <end position="289"/>
    </location>
</feature>
<proteinExistence type="inferred from homology"/>
<evidence type="ECO:0000313" key="5">
    <source>
        <dbReference type="EMBL" id="NEK93483.1"/>
    </source>
</evidence>
<dbReference type="EMBL" id="JAAGWH010000013">
    <property type="protein sequence ID" value="NEK93483.1"/>
    <property type="molecule type" value="Genomic_DNA"/>
</dbReference>
<dbReference type="EMBL" id="JAAGWB010000013">
    <property type="protein sequence ID" value="NEN50250.1"/>
    <property type="molecule type" value="Genomic_DNA"/>
</dbReference>
<dbReference type="AlphaFoldDB" id="A0A6P0H395"/>
<dbReference type="GO" id="GO:0030246">
    <property type="term" value="F:carbohydrate binding"/>
    <property type="evidence" value="ECO:0007669"/>
    <property type="project" value="UniProtKB-ARBA"/>
</dbReference>
<dbReference type="Pfam" id="PF13407">
    <property type="entry name" value="Peripla_BP_4"/>
    <property type="match status" value="1"/>
</dbReference>
<evidence type="ECO:0000259" key="4">
    <source>
        <dbReference type="Pfam" id="PF13407"/>
    </source>
</evidence>
<dbReference type="PANTHER" id="PTHR46847">
    <property type="entry name" value="D-ALLOSE-BINDING PERIPLASMIC PROTEIN-RELATED"/>
    <property type="match status" value="1"/>
</dbReference>
<dbReference type="CDD" id="cd20007">
    <property type="entry name" value="PBP1_ABC_sugar_binding-like"/>
    <property type="match status" value="1"/>
</dbReference>
<protein>
    <submittedName>
        <fullName evidence="6">Substrate-binding domain-containing protein</fullName>
    </submittedName>
</protein>